<keyword evidence="1" id="KW-0175">Coiled coil</keyword>
<name>A0ABY1SJW5_9FLAO</name>
<keyword evidence="2" id="KW-0472">Membrane</keyword>
<organism evidence="3 4">
    <name type="scientific">Maribacter sedimenticola</name>
    <dbReference type="NCBI Taxonomy" id="228956"/>
    <lineage>
        <taxon>Bacteria</taxon>
        <taxon>Pseudomonadati</taxon>
        <taxon>Bacteroidota</taxon>
        <taxon>Flavobacteriia</taxon>
        <taxon>Flavobacteriales</taxon>
        <taxon>Flavobacteriaceae</taxon>
        <taxon>Maribacter</taxon>
    </lineage>
</organism>
<keyword evidence="2" id="KW-1133">Transmembrane helix</keyword>
<evidence type="ECO:0000313" key="4">
    <source>
        <dbReference type="Proteomes" id="UP000198337"/>
    </source>
</evidence>
<dbReference type="RefSeq" id="WP_089261369.1">
    <property type="nucleotide sequence ID" value="NZ_FZNV01000004.1"/>
</dbReference>
<keyword evidence="4" id="KW-1185">Reference proteome</keyword>
<protein>
    <submittedName>
        <fullName evidence="3">Uncharacterized protein</fullName>
    </submittedName>
</protein>
<proteinExistence type="predicted"/>
<keyword evidence="2" id="KW-0812">Transmembrane</keyword>
<evidence type="ECO:0000313" key="3">
    <source>
        <dbReference type="EMBL" id="SNR64261.1"/>
    </source>
</evidence>
<evidence type="ECO:0000256" key="2">
    <source>
        <dbReference type="SAM" id="Phobius"/>
    </source>
</evidence>
<dbReference type="Proteomes" id="UP000198337">
    <property type="component" value="Unassembled WGS sequence"/>
</dbReference>
<reference evidence="3 4" key="1">
    <citation type="submission" date="2017-06" db="EMBL/GenBank/DDBJ databases">
        <authorList>
            <person name="Varghese N."/>
            <person name="Submissions S."/>
        </authorList>
    </citation>
    <scope>NUCLEOTIDE SEQUENCE [LARGE SCALE GENOMIC DNA]</scope>
    <source>
        <strain evidence="3 4">DSM 19840</strain>
    </source>
</reference>
<comment type="caution">
    <text evidence="3">The sequence shown here is derived from an EMBL/GenBank/DDBJ whole genome shotgun (WGS) entry which is preliminary data.</text>
</comment>
<feature type="coiled-coil region" evidence="1">
    <location>
        <begin position="140"/>
        <end position="174"/>
    </location>
</feature>
<feature type="transmembrane region" description="Helical" evidence="2">
    <location>
        <begin position="115"/>
        <end position="136"/>
    </location>
</feature>
<sequence>MDELGIAQLKDRILTYVMNHNNSKAENVYKALGNPMNDIDKFRDVAQNIFTHHHKYFKIRQGIQYDQNDSGIIYYKTDLTKSFLKIGGFTSLYEQNEKDLHMERKVKKASNKKTLYWWVPIVISSMSLLFSSYSILTKKSDITQEEINSINNKIDSLKSDFKKENNKLKEQLLKSDLLIAVYEDSIF</sequence>
<dbReference type="EMBL" id="FZNV01000004">
    <property type="protein sequence ID" value="SNR64261.1"/>
    <property type="molecule type" value="Genomic_DNA"/>
</dbReference>
<gene>
    <name evidence="3" type="ORF">SAMN04488009_2918</name>
</gene>
<accession>A0ABY1SJW5</accession>
<evidence type="ECO:0000256" key="1">
    <source>
        <dbReference type="SAM" id="Coils"/>
    </source>
</evidence>